<evidence type="ECO:0008006" key="4">
    <source>
        <dbReference type="Google" id="ProtNLM"/>
    </source>
</evidence>
<evidence type="ECO:0000256" key="1">
    <source>
        <dbReference type="ARBA" id="ARBA00022737"/>
    </source>
</evidence>
<dbReference type="PANTHER" id="PTHR45641">
    <property type="entry name" value="TETRATRICOPEPTIDE REPEAT PROTEIN (AFU_ORTHOLOGUE AFUA_6G03870)"/>
    <property type="match status" value="1"/>
</dbReference>
<proteinExistence type="predicted"/>
<keyword evidence="2" id="KW-0802">TPR repeat</keyword>
<dbReference type="PANTHER" id="PTHR45641:SF1">
    <property type="entry name" value="AAA+ ATPASE DOMAIN-CONTAINING PROTEIN"/>
    <property type="match status" value="1"/>
</dbReference>
<dbReference type="InterPro" id="IPR019734">
    <property type="entry name" value="TPR_rpt"/>
</dbReference>
<protein>
    <recommendedName>
        <fullName evidence="4">Kinesin light chain</fullName>
    </recommendedName>
</protein>
<evidence type="ECO:0000313" key="3">
    <source>
        <dbReference type="EMBL" id="VAW78364.1"/>
    </source>
</evidence>
<accession>A0A3B0ZAD0</accession>
<evidence type="ECO:0000256" key="2">
    <source>
        <dbReference type="ARBA" id="ARBA00022803"/>
    </source>
</evidence>
<sequence length="302" mass="34992">MKKIILSVIFLGILSISVFWISTAEDVIELAYKAYNNSEDDKAIPLLKRAIRIQSGSLGPNHPKVAKSYYVLAMSYGHKKKYKLALDYHSKALAIRIKKLGKKHIDVALSYYQIAETYFGMKNAEQAIKYYYRSFAVKLLNPGRETPSIDFIFMSLRSFYMARGSYRLAGFFQTRAETSQRKIENIKWGLTKSLKNQTKENARLAVLYHRLAEAYTYKGQFDKAIANHKTGIRLVETHWSKNDDTLPFAYLYLSWAYLGKSDYKSAVKYAERAREIAKVMKRWRNSMMLLVTEYLSAIKQLD</sequence>
<dbReference type="InterPro" id="IPR011990">
    <property type="entry name" value="TPR-like_helical_dom_sf"/>
</dbReference>
<name>A0A3B0ZAD0_9ZZZZ</name>
<reference evidence="3" key="1">
    <citation type="submission" date="2018-06" db="EMBL/GenBank/DDBJ databases">
        <authorList>
            <person name="Zhirakovskaya E."/>
        </authorList>
    </citation>
    <scope>NUCLEOTIDE SEQUENCE</scope>
</reference>
<keyword evidence="1" id="KW-0677">Repeat</keyword>
<dbReference type="Pfam" id="PF13424">
    <property type="entry name" value="TPR_12"/>
    <property type="match status" value="2"/>
</dbReference>
<organism evidence="3">
    <name type="scientific">hydrothermal vent metagenome</name>
    <dbReference type="NCBI Taxonomy" id="652676"/>
    <lineage>
        <taxon>unclassified sequences</taxon>
        <taxon>metagenomes</taxon>
        <taxon>ecological metagenomes</taxon>
    </lineage>
</organism>
<dbReference type="SMART" id="SM00028">
    <property type="entry name" value="TPR"/>
    <property type="match status" value="5"/>
</dbReference>
<dbReference type="EMBL" id="UOFL01000149">
    <property type="protein sequence ID" value="VAW78364.1"/>
    <property type="molecule type" value="Genomic_DNA"/>
</dbReference>
<dbReference type="SUPFAM" id="SSF48452">
    <property type="entry name" value="TPR-like"/>
    <property type="match status" value="1"/>
</dbReference>
<dbReference type="Gene3D" id="1.25.40.10">
    <property type="entry name" value="Tetratricopeptide repeat domain"/>
    <property type="match status" value="2"/>
</dbReference>
<gene>
    <name evidence="3" type="ORF">MNBD_GAMMA12-1536</name>
</gene>
<dbReference type="AlphaFoldDB" id="A0A3B0ZAD0"/>